<accession>A0A9P7UV27</accession>
<dbReference type="OrthoDB" id="2873061at2759"/>
<proteinExistence type="predicted"/>
<name>A0A9P7UV27_9AGAR</name>
<feature type="region of interest" description="Disordered" evidence="1">
    <location>
        <begin position="1"/>
        <end position="114"/>
    </location>
</feature>
<evidence type="ECO:0000313" key="2">
    <source>
        <dbReference type="EMBL" id="KAG7094865.1"/>
    </source>
</evidence>
<sequence>MTDSPSRSPSRDAAGSRSRTRRHRGGRRRSNNNVPSSGLPGVDDFDDVIRERVIAEGEEDSAPPKPDKSKKGGSGLPGIDDFDAVIAARAEAEDGGDGGRGGVPAIPPNDPKLRTGEWGLVKNQGTGLPGYDEFDDVIEERMEREGANDAIIKLMLELNIDLVIELKAKVHGDLTISLLR</sequence>
<organism evidence="2 3">
    <name type="scientific">Marasmius oreades</name>
    <name type="common">fairy-ring Marasmius</name>
    <dbReference type="NCBI Taxonomy" id="181124"/>
    <lineage>
        <taxon>Eukaryota</taxon>
        <taxon>Fungi</taxon>
        <taxon>Dikarya</taxon>
        <taxon>Basidiomycota</taxon>
        <taxon>Agaricomycotina</taxon>
        <taxon>Agaricomycetes</taxon>
        <taxon>Agaricomycetidae</taxon>
        <taxon>Agaricales</taxon>
        <taxon>Marasmiineae</taxon>
        <taxon>Marasmiaceae</taxon>
        <taxon>Marasmius</taxon>
    </lineage>
</organism>
<evidence type="ECO:0000256" key="1">
    <source>
        <dbReference type="SAM" id="MobiDB-lite"/>
    </source>
</evidence>
<dbReference type="GeneID" id="66074749"/>
<feature type="compositionally biased region" description="Basic residues" evidence="1">
    <location>
        <begin position="18"/>
        <end position="30"/>
    </location>
</feature>
<dbReference type="Proteomes" id="UP001049176">
    <property type="component" value="Chromosome 3"/>
</dbReference>
<protein>
    <submittedName>
        <fullName evidence="2">Uncharacterized protein</fullName>
    </submittedName>
</protein>
<keyword evidence="3" id="KW-1185">Reference proteome</keyword>
<dbReference type="RefSeq" id="XP_043011335.1">
    <property type="nucleotide sequence ID" value="XM_043150248.1"/>
</dbReference>
<evidence type="ECO:0000313" key="3">
    <source>
        <dbReference type="Proteomes" id="UP001049176"/>
    </source>
</evidence>
<comment type="caution">
    <text evidence="2">The sequence shown here is derived from an EMBL/GenBank/DDBJ whole genome shotgun (WGS) entry which is preliminary data.</text>
</comment>
<gene>
    <name evidence="2" type="ORF">E1B28_005673</name>
</gene>
<dbReference type="EMBL" id="CM032183">
    <property type="protein sequence ID" value="KAG7094865.1"/>
    <property type="molecule type" value="Genomic_DNA"/>
</dbReference>
<reference evidence="2" key="1">
    <citation type="journal article" date="2021" name="Genome Biol. Evol.">
        <title>The assembled and annotated genome of the fairy-ring fungus Marasmius oreades.</title>
        <authorList>
            <person name="Hiltunen M."/>
            <person name="Ament-Velasquez S.L."/>
            <person name="Johannesson H."/>
        </authorList>
    </citation>
    <scope>NUCLEOTIDE SEQUENCE</scope>
    <source>
        <strain evidence="2">03SP1</strain>
    </source>
</reference>
<dbReference type="AlphaFoldDB" id="A0A9P7UV27"/>
<dbReference type="KEGG" id="more:E1B28_005673"/>